<dbReference type="Gene3D" id="1.25.10.10">
    <property type="entry name" value="Leucine-rich Repeat Variant"/>
    <property type="match status" value="1"/>
</dbReference>
<evidence type="ECO:0000313" key="15">
    <source>
        <dbReference type="Proteomes" id="UP000288725"/>
    </source>
</evidence>
<dbReference type="EMBL" id="RSDZ01000043">
    <property type="protein sequence ID" value="RXG46825.1"/>
    <property type="molecule type" value="Genomic_DNA"/>
</dbReference>
<feature type="region of interest" description="Disordered" evidence="12">
    <location>
        <begin position="849"/>
        <end position="868"/>
    </location>
</feature>
<evidence type="ECO:0000256" key="8">
    <source>
        <dbReference type="ARBA" id="ARBA00023274"/>
    </source>
</evidence>
<comment type="function">
    <text evidence="9">Involved in nucleolar processing of pre-18S ribosomal RNA. Involved in ribosome biosynthesis.</text>
</comment>
<dbReference type="GO" id="GO:0030686">
    <property type="term" value="C:90S preribosome"/>
    <property type="evidence" value="ECO:0007669"/>
    <property type="project" value="TreeGrafter"/>
</dbReference>
<evidence type="ECO:0000256" key="12">
    <source>
        <dbReference type="SAM" id="MobiDB-lite"/>
    </source>
</evidence>
<dbReference type="Pfam" id="PF12397">
    <property type="entry name" value="U3snoRNP10"/>
    <property type="match status" value="1"/>
</dbReference>
<dbReference type="GO" id="GO:0032040">
    <property type="term" value="C:small-subunit processome"/>
    <property type="evidence" value="ECO:0007669"/>
    <property type="project" value="TreeGrafter"/>
</dbReference>
<dbReference type="Pfam" id="PF23243">
    <property type="entry name" value="HEAT_HEATR1"/>
    <property type="match status" value="1"/>
</dbReference>
<dbReference type="GO" id="GO:0030515">
    <property type="term" value="F:snoRNA binding"/>
    <property type="evidence" value="ECO:0007669"/>
    <property type="project" value="TreeGrafter"/>
</dbReference>
<dbReference type="SMART" id="SM01036">
    <property type="entry name" value="BP28CT"/>
    <property type="match status" value="1"/>
</dbReference>
<keyword evidence="8 11" id="KW-0687">Ribonucleoprotein</keyword>
<evidence type="ECO:0000256" key="11">
    <source>
        <dbReference type="RuleBase" id="RU367065"/>
    </source>
</evidence>
<organism evidence="14 15">
    <name type="scientific">Verticillium dahliae</name>
    <name type="common">Verticillium wilt</name>
    <dbReference type="NCBI Taxonomy" id="27337"/>
    <lineage>
        <taxon>Eukaryota</taxon>
        <taxon>Fungi</taxon>
        <taxon>Dikarya</taxon>
        <taxon>Ascomycota</taxon>
        <taxon>Pezizomycotina</taxon>
        <taxon>Sordariomycetes</taxon>
        <taxon>Hypocreomycetidae</taxon>
        <taxon>Glomerellales</taxon>
        <taxon>Plectosphaerellaceae</taxon>
        <taxon>Verticillium</taxon>
    </lineage>
</organism>
<evidence type="ECO:0000256" key="4">
    <source>
        <dbReference type="ARBA" id="ARBA00015399"/>
    </source>
</evidence>
<sequence>MATSLAAQLAQIAASSKSSLNVKAQKASHSKSLIFEPRVAATQSFQALYTICLEGFDELCQLDPRFRPFALTLFSEQSQSEDRTQMTAGENAELDAKIDAFLRLAGSRLRLMPAIKAIEWLIRRFQIHEDNTKALLTTFLPYHSIPAFVTLLSILPAKIPAEYRFLHPYIRSLTSPPRSVLVHEAIQKSDFLSTLSEYTLEACRHQQQYPTLVSFWGGLMTEAVNGLLENARSGRHAVQKDNDQALLQRLGPVFGEALLMKKVPSMQIATYMAISVFAAKGHFDDGVLSAFMEQIVHGWSHETARPGLVCLSILAQHRSAKQMSGKVTKALMKVPDLGAVLVDIGRQQRADKLTNGLCIALVERLCKKGDDRGLPVIRAVLTGQVLQEKQIAVVFKSLVLAAHRLNDEIDPDGQVRKELGSTLIDLSRHTGDSSDIIQSVIQEGDLDVEALEMKLDVSIRQQKVLQAPEDVDMTGTRPARAPKLDLHAALERHAAAQEAAPPLPSCLSASPGDVYDEFGQLFLQIVAQSSEEPAFLTTFTQLPTLHRQEAATDCTYAAFFIRIWCGPYPTLARAAALDAVKQGFQAGNAANTDFQAIIPFCLVALLDSSRKVRRAAADLLIQVEAMSPTAPAKGKKPRAWGGNGLYPDGVKVQAMEPEVVSKLLNDVLLPSLEECIMHEDFISTLLHASLDSSAKKADDKKALSQSTRQSIFASLASHVVASPLLRVKSSLLALLNQIKGVSSVSRTKVLLPAFRWWAALTADEATVLCQNEQVDPSALHRRFAETVVANDQGGLEFLLSIIQDPASERRPELVRSSFARLRAMWAAMKSDTKSDVSRTMLDIYQNRRNTGDEQQQREQQQQQQQQQSVVADEAADLLKNVDLTTDILAHALSAIQAQTRAVTEAPPNKRRRTSTEANRGSQVYTPAELNKTLRDVTFVLQLVEGSDPKAHPELLHSLFDTLSELQRFGVVVGSELGYLQNLVLTSLIAMVPAYKTDKKLKIDSSGGHGDLLANCLQKSTSPIVQNSALLLIASLATAAPDVVLHSIMPIFTFMGASVLRQNDDYSAHVVNQTIKEVVPPLMESLKKGKRNPIGGATELLVSFVTAYEHIPSHRKQDLFVSLVDTLGPEEFLFALLAMLVDKYGSGPSIASFAADLLAVYNAEVQLHTLAKLLDLISDIFKPRPALSATLLGVGDELAERDVNTVALQQLSVFPSLLSGRKLRKEIGILTERDDMETSKMRELYATLLKDTLALAETVKPTRALHECCGSALANLLNLLSIGEFIKAVENLMDKTEIDLRRKVLRALEVRVEQEGTADATSRAALLGFLPQLTAAIRDTDDLKYKHTAVACVDKIAEKYGKKDLEAVAAAAATIAGPSCLGQPDTQLRVMALLCLASLVDVLQDGILPVLALAVPQAILYIRQSLEAEDGDEQSSDLHNAGYSFITALAQHLPYMVTGAYLDQVLLASNASAEADLDDDASDSRLNCVRFLARKVEPKVFFAGLERNWEAALAAGNEAISEYVDVLGVAVESHPKSVIAKNVTVLSTILLKTLDLRRQQLAKEAATQSQLEALSALEDAVNDVAIKMVYKLNDAAFRPIFTQVVEWSGQVSKSDKAGRTRRRHSVYGFLQVFFEKLRSIVTSYSTYIVEDAVAILQGADLADGEQRQLWSRVLGTLAQSFEHDQDDFWQAPAHFGGVAGVLTGQLTRAGGSDKLDVGAHLIPALIELASAADSADHQKELNTAVLKHLRDERPGVRLAAVKCQQALTDKLGEEWLSALPEMLPYISELQDDDDEAVERETHRWIVKIEGVLGESLDSMLQ</sequence>
<dbReference type="InterPro" id="IPR022125">
    <property type="entry name" value="U3snoRNP10_N"/>
</dbReference>
<evidence type="ECO:0000256" key="1">
    <source>
        <dbReference type="ARBA" id="ARBA00004604"/>
    </source>
</evidence>
<dbReference type="Proteomes" id="UP000288725">
    <property type="component" value="Chromosome 8"/>
</dbReference>
<dbReference type="Pfam" id="PF08146">
    <property type="entry name" value="BP28CT"/>
    <property type="match status" value="1"/>
</dbReference>
<dbReference type="GO" id="GO:0045943">
    <property type="term" value="P:positive regulation of transcription by RNA polymerase I"/>
    <property type="evidence" value="ECO:0007669"/>
    <property type="project" value="TreeGrafter"/>
</dbReference>
<dbReference type="InterPro" id="IPR011989">
    <property type="entry name" value="ARM-like"/>
</dbReference>
<dbReference type="SUPFAM" id="SSF48371">
    <property type="entry name" value="ARM repeat"/>
    <property type="match status" value="2"/>
</dbReference>
<comment type="similarity">
    <text evidence="2 11">Belongs to the HEATR1/UTP10 family.</text>
</comment>
<name>A0A444S073_VERDA</name>
<evidence type="ECO:0000256" key="9">
    <source>
        <dbReference type="ARBA" id="ARBA00025076"/>
    </source>
</evidence>
<comment type="subcellular location">
    <subcellularLocation>
        <location evidence="1 11">Nucleus</location>
        <location evidence="1 11">Nucleolus</location>
    </subcellularLocation>
</comment>
<dbReference type="InterPro" id="IPR012954">
    <property type="entry name" value="BP28_C_dom"/>
</dbReference>
<dbReference type="InterPro" id="IPR056473">
    <property type="entry name" value="HEAT_Utp10/HEAT1"/>
</dbReference>
<evidence type="ECO:0000256" key="6">
    <source>
        <dbReference type="ARBA" id="ARBA00022552"/>
    </source>
</evidence>
<dbReference type="InterPro" id="IPR040191">
    <property type="entry name" value="UTP10"/>
</dbReference>
<evidence type="ECO:0000259" key="13">
    <source>
        <dbReference type="SMART" id="SM01036"/>
    </source>
</evidence>
<evidence type="ECO:0000256" key="10">
    <source>
        <dbReference type="PROSITE-ProRule" id="PRU00103"/>
    </source>
</evidence>
<feature type="repeat" description="HEAT" evidence="10">
    <location>
        <begin position="1740"/>
        <end position="1778"/>
    </location>
</feature>
<keyword evidence="6 11" id="KW-0698">rRNA processing</keyword>
<dbReference type="InterPro" id="IPR016024">
    <property type="entry name" value="ARM-type_fold"/>
</dbReference>
<feature type="region of interest" description="Disordered" evidence="12">
    <location>
        <begin position="899"/>
        <end position="921"/>
    </location>
</feature>
<evidence type="ECO:0000256" key="2">
    <source>
        <dbReference type="ARBA" id="ARBA00010559"/>
    </source>
</evidence>
<comment type="caution">
    <text evidence="14">The sequence shown here is derived from an EMBL/GenBank/DDBJ whole genome shotgun (WGS) entry which is preliminary data.</text>
</comment>
<feature type="compositionally biased region" description="Low complexity" evidence="12">
    <location>
        <begin position="857"/>
        <end position="867"/>
    </location>
</feature>
<accession>A0A444S073</accession>
<proteinExistence type="inferred from homology"/>
<dbReference type="GO" id="GO:0000462">
    <property type="term" value="P:maturation of SSU-rRNA from tricistronic rRNA transcript (SSU-rRNA, 5.8S rRNA, LSU-rRNA)"/>
    <property type="evidence" value="ECO:0007669"/>
    <property type="project" value="TreeGrafter"/>
</dbReference>
<dbReference type="InterPro" id="IPR021133">
    <property type="entry name" value="HEAT_type_2"/>
</dbReference>
<dbReference type="PROSITE" id="PS50077">
    <property type="entry name" value="HEAT_REPEAT"/>
    <property type="match status" value="1"/>
</dbReference>
<dbReference type="PANTHER" id="PTHR13457">
    <property type="entry name" value="BAP28"/>
    <property type="match status" value="1"/>
</dbReference>
<keyword evidence="5 11" id="KW-0690">Ribosome biogenesis</keyword>
<protein>
    <recommendedName>
        <fullName evidence="4 11">U3 small nucleolar RNA-associated protein 10</fullName>
    </recommendedName>
</protein>
<keyword evidence="7 11" id="KW-0539">Nucleus</keyword>
<evidence type="ECO:0000256" key="3">
    <source>
        <dbReference type="ARBA" id="ARBA00011399"/>
    </source>
</evidence>
<comment type="subunit">
    <text evidence="3 11">Component of the ribosomal small subunit (SSU) processome.</text>
</comment>
<evidence type="ECO:0000256" key="5">
    <source>
        <dbReference type="ARBA" id="ARBA00022517"/>
    </source>
</evidence>
<reference evidence="14 15" key="1">
    <citation type="submission" date="2018-12" db="EMBL/GenBank/DDBJ databases">
        <title>Genome of Verticillium dahliae isolate Getta Getta.</title>
        <authorList>
            <person name="Gardiner D.M."/>
        </authorList>
    </citation>
    <scope>NUCLEOTIDE SEQUENCE [LARGE SCALE GENOMIC DNA]</scope>
    <source>
        <strain evidence="14 15">Getta Getta</strain>
    </source>
</reference>
<dbReference type="PANTHER" id="PTHR13457:SF1">
    <property type="entry name" value="HEAT REPEAT-CONTAINING PROTEIN 1"/>
    <property type="match status" value="1"/>
</dbReference>
<dbReference type="GO" id="GO:0034455">
    <property type="term" value="C:t-UTP complex"/>
    <property type="evidence" value="ECO:0007669"/>
    <property type="project" value="TreeGrafter"/>
</dbReference>
<gene>
    <name evidence="14" type="ORF">VDGE_06348</name>
</gene>
<feature type="domain" description="BP28 C-terminal" evidence="13">
    <location>
        <begin position="1535"/>
        <end position="1687"/>
    </location>
</feature>
<evidence type="ECO:0000256" key="7">
    <source>
        <dbReference type="ARBA" id="ARBA00023242"/>
    </source>
</evidence>
<evidence type="ECO:0000313" key="14">
    <source>
        <dbReference type="EMBL" id="RXG46825.1"/>
    </source>
</evidence>